<name>A0A822YL31_NELNU</name>
<dbReference type="EMBL" id="DUZY01000003">
    <property type="protein sequence ID" value="DAD31626.1"/>
    <property type="molecule type" value="Genomic_DNA"/>
</dbReference>
<reference evidence="1 2" key="1">
    <citation type="journal article" date="2020" name="Mol. Biol. Evol.">
        <title>Distinct Expression and Methylation Patterns for Genes with Different Fates following a Single Whole-Genome Duplication in Flowering Plants.</title>
        <authorList>
            <person name="Shi T."/>
            <person name="Rahmani R.S."/>
            <person name="Gugger P.F."/>
            <person name="Wang M."/>
            <person name="Li H."/>
            <person name="Zhang Y."/>
            <person name="Li Z."/>
            <person name="Wang Q."/>
            <person name="Van de Peer Y."/>
            <person name="Marchal K."/>
            <person name="Chen J."/>
        </authorList>
    </citation>
    <scope>NUCLEOTIDE SEQUENCE [LARGE SCALE GENOMIC DNA]</scope>
    <source>
        <tissue evidence="1">Leaf</tissue>
    </source>
</reference>
<dbReference type="AlphaFoldDB" id="A0A822YL31"/>
<dbReference type="Proteomes" id="UP000607653">
    <property type="component" value="Unassembled WGS sequence"/>
</dbReference>
<protein>
    <submittedName>
        <fullName evidence="1">Uncharacterized protein</fullName>
    </submittedName>
</protein>
<comment type="caution">
    <text evidence="1">The sequence shown here is derived from an EMBL/GenBank/DDBJ whole genome shotgun (WGS) entry which is preliminary data.</text>
</comment>
<keyword evidence="2" id="KW-1185">Reference proteome</keyword>
<evidence type="ECO:0000313" key="2">
    <source>
        <dbReference type="Proteomes" id="UP000607653"/>
    </source>
</evidence>
<gene>
    <name evidence="1" type="ORF">HUJ06_010477</name>
</gene>
<proteinExistence type="predicted"/>
<accession>A0A822YL31</accession>
<evidence type="ECO:0000313" key="1">
    <source>
        <dbReference type="EMBL" id="DAD31626.1"/>
    </source>
</evidence>
<organism evidence="1 2">
    <name type="scientific">Nelumbo nucifera</name>
    <name type="common">Sacred lotus</name>
    <dbReference type="NCBI Taxonomy" id="4432"/>
    <lineage>
        <taxon>Eukaryota</taxon>
        <taxon>Viridiplantae</taxon>
        <taxon>Streptophyta</taxon>
        <taxon>Embryophyta</taxon>
        <taxon>Tracheophyta</taxon>
        <taxon>Spermatophyta</taxon>
        <taxon>Magnoliopsida</taxon>
        <taxon>Proteales</taxon>
        <taxon>Nelumbonaceae</taxon>
        <taxon>Nelumbo</taxon>
    </lineage>
</organism>
<sequence length="68" mass="7883">MQRFIDRFLFCLSLQLASNPFKQPVQEEIDKPLRPETPQVRLSLCSNFQLGFCSNQLDLQIGSEILQL</sequence>